<evidence type="ECO:0000313" key="2">
    <source>
        <dbReference type="EMBL" id="DBA51898.1"/>
    </source>
</evidence>
<proteinExistence type="predicted"/>
<sequence length="122" mass="14273">MKIDITFIKKRWTDVRLGGTQVSPLIQMANFTMITFMWINHIIPIEIFAPVFALLGLLSLSYIGVRFRAHQASTDYNLVFDRQTRQAKILYEIMRAIKEGKTDENYDKQMSYLKSISSEFKD</sequence>
<dbReference type="EMBL" id="BK067786">
    <property type="protein sequence ID" value="DBA51898.1"/>
    <property type="molecule type" value="Genomic_DNA"/>
</dbReference>
<keyword evidence="1" id="KW-1133">Transmembrane helix</keyword>
<reference evidence="2" key="1">
    <citation type="journal article" date="2024" name="Environ. Microbiol. Rep.">
        <title>Hiding in plain sight: The discovery of complete genomes of 11 hypothetical spindle-shaped viruses that putatively infect mesophilic ammonia-oxidizing archaea.</title>
        <authorList>
            <person name="Ni Y."/>
            <person name="Xu T."/>
            <person name="Yan S."/>
            <person name="Chen L."/>
            <person name="Wang Y."/>
        </authorList>
    </citation>
    <scope>NUCLEOTIDE SEQUENCE</scope>
    <source>
        <strain evidence="2">NBC1</strain>
    </source>
</reference>
<keyword evidence="1" id="KW-0812">Transmembrane</keyword>
<organism evidence="2">
    <name type="scientific">Nitrosopumilaceae spindle-shaped virus</name>
    <dbReference type="NCBI Taxonomy" id="3065433"/>
    <lineage>
        <taxon>Viruses</taxon>
    </lineage>
</organism>
<feature type="transmembrane region" description="Helical" evidence="1">
    <location>
        <begin position="47"/>
        <end position="65"/>
    </location>
</feature>
<name>A0AAT9JF58_9VIRU</name>
<accession>A0AAT9JF58</accession>
<evidence type="ECO:0000256" key="1">
    <source>
        <dbReference type="SAM" id="Phobius"/>
    </source>
</evidence>
<reference evidence="2" key="2">
    <citation type="submission" date="2024-03" db="EMBL/GenBank/DDBJ databases">
        <authorList>
            <person name="Ni Y."/>
            <person name="Xu T."/>
            <person name="Yan S."/>
            <person name="Chen L."/>
            <person name="Wang Y."/>
        </authorList>
    </citation>
    <scope>NUCLEOTIDE SEQUENCE</scope>
    <source>
        <strain evidence="2">NBC1</strain>
    </source>
</reference>
<keyword evidence="1" id="KW-0472">Membrane</keyword>
<feature type="transmembrane region" description="Helical" evidence="1">
    <location>
        <begin position="21"/>
        <end position="41"/>
    </location>
</feature>
<protein>
    <submittedName>
        <fullName evidence="2">ORF40</fullName>
    </submittedName>
</protein>